<dbReference type="InterPro" id="IPR027484">
    <property type="entry name" value="PInositol-4-P-5-kinase_N"/>
</dbReference>
<keyword evidence="4 6" id="KW-0418">Kinase</keyword>
<dbReference type="Pfam" id="PF01504">
    <property type="entry name" value="PIP5K"/>
    <property type="match status" value="1"/>
</dbReference>
<evidence type="ECO:0000259" key="8">
    <source>
        <dbReference type="PROSITE" id="PS51455"/>
    </source>
</evidence>
<dbReference type="Gene3D" id="3.30.810.10">
    <property type="entry name" value="2-Layer Sandwich"/>
    <property type="match status" value="1"/>
</dbReference>
<comment type="catalytic activity">
    <reaction evidence="6">
        <text>a 1,2-diacyl-sn-glycero-3-phospho-(1D-myo-inositol 4-phosphate) + ATP = a 1,2-diacyl-sn-glycero-3-phospho-(1D-myo-inositol-4,5-bisphosphate) + ADP + H(+)</text>
        <dbReference type="Rhea" id="RHEA:14425"/>
        <dbReference type="ChEBI" id="CHEBI:15378"/>
        <dbReference type="ChEBI" id="CHEBI:30616"/>
        <dbReference type="ChEBI" id="CHEBI:58178"/>
        <dbReference type="ChEBI" id="CHEBI:58456"/>
        <dbReference type="ChEBI" id="CHEBI:456216"/>
        <dbReference type="EC" id="2.7.1.68"/>
    </reaction>
</comment>
<evidence type="ECO:0000256" key="1">
    <source>
        <dbReference type="ARBA" id="ARBA00022679"/>
    </source>
</evidence>
<dbReference type="FunFam" id="3.30.800.10:FF:000003">
    <property type="entry name" value="Phosphatidylinositol 4-phosphate 5-kinase"/>
    <property type="match status" value="1"/>
</dbReference>
<dbReference type="Gene3D" id="3.30.800.10">
    <property type="entry name" value="Phosphatidylinositol Phosphate Kinase II Beta"/>
    <property type="match status" value="1"/>
</dbReference>
<accession>A0AAV0PER4</accession>
<evidence type="ECO:0000256" key="7">
    <source>
        <dbReference type="SAM" id="MobiDB-lite"/>
    </source>
</evidence>
<dbReference type="EC" id="2.7.1.68" evidence="6"/>
<dbReference type="GO" id="GO:0016308">
    <property type="term" value="F:1-phosphatidylinositol-4-phosphate 5-kinase activity"/>
    <property type="evidence" value="ECO:0007669"/>
    <property type="project" value="UniProtKB-UniRule"/>
</dbReference>
<evidence type="ECO:0000256" key="3">
    <source>
        <dbReference type="ARBA" id="ARBA00022741"/>
    </source>
</evidence>
<dbReference type="SUPFAM" id="SSF56104">
    <property type="entry name" value="SAICAR synthase-like"/>
    <property type="match status" value="1"/>
</dbReference>
<name>A0AAV0PER4_9ROSI</name>
<dbReference type="Pfam" id="PF02493">
    <property type="entry name" value="MORN"/>
    <property type="match status" value="8"/>
</dbReference>
<evidence type="ECO:0000256" key="4">
    <source>
        <dbReference type="ARBA" id="ARBA00022777"/>
    </source>
</evidence>
<keyword evidence="1 6" id="KW-0808">Transferase</keyword>
<dbReference type="Proteomes" id="UP001154282">
    <property type="component" value="Unassembled WGS sequence"/>
</dbReference>
<evidence type="ECO:0000256" key="6">
    <source>
        <dbReference type="PIRNR" id="PIRNR037274"/>
    </source>
</evidence>
<feature type="region of interest" description="Disordered" evidence="7">
    <location>
        <begin position="273"/>
        <end position="300"/>
    </location>
</feature>
<gene>
    <name evidence="9" type="ORF">LITE_LOCUS38143</name>
</gene>
<dbReference type="GO" id="GO:0005524">
    <property type="term" value="F:ATP binding"/>
    <property type="evidence" value="ECO:0007669"/>
    <property type="project" value="UniProtKB-UniRule"/>
</dbReference>
<organism evidence="9 10">
    <name type="scientific">Linum tenue</name>
    <dbReference type="NCBI Taxonomy" id="586396"/>
    <lineage>
        <taxon>Eukaryota</taxon>
        <taxon>Viridiplantae</taxon>
        <taxon>Streptophyta</taxon>
        <taxon>Embryophyta</taxon>
        <taxon>Tracheophyta</taxon>
        <taxon>Spermatophyta</taxon>
        <taxon>Magnoliopsida</taxon>
        <taxon>eudicotyledons</taxon>
        <taxon>Gunneridae</taxon>
        <taxon>Pentapetalae</taxon>
        <taxon>rosids</taxon>
        <taxon>fabids</taxon>
        <taxon>Malpighiales</taxon>
        <taxon>Linaceae</taxon>
        <taxon>Linum</taxon>
    </lineage>
</organism>
<dbReference type="EMBL" id="CAMGYJ010000008">
    <property type="protein sequence ID" value="CAI0469375.1"/>
    <property type="molecule type" value="Genomic_DNA"/>
</dbReference>
<dbReference type="SUPFAM" id="SSF82185">
    <property type="entry name" value="Histone H3 K4-specific methyltransferase SET7/9 N-terminal domain"/>
    <property type="match status" value="1"/>
</dbReference>
<comment type="caution">
    <text evidence="9">The sequence shown here is derived from an EMBL/GenBank/DDBJ whole genome shotgun (WGS) entry which is preliminary data.</text>
</comment>
<evidence type="ECO:0000313" key="10">
    <source>
        <dbReference type="Proteomes" id="UP001154282"/>
    </source>
</evidence>
<dbReference type="InterPro" id="IPR002498">
    <property type="entry name" value="PInositol-4-P-4/5-kinase_core"/>
</dbReference>
<dbReference type="InterPro" id="IPR003409">
    <property type="entry name" value="MORN"/>
</dbReference>
<keyword evidence="10" id="KW-1185">Reference proteome</keyword>
<dbReference type="PROSITE" id="PS51455">
    <property type="entry name" value="PIPK"/>
    <property type="match status" value="1"/>
</dbReference>
<dbReference type="PIRSF" id="PIRSF037274">
    <property type="entry name" value="PIP5K_plant_prd"/>
    <property type="match status" value="1"/>
</dbReference>
<dbReference type="GO" id="GO:0005886">
    <property type="term" value="C:plasma membrane"/>
    <property type="evidence" value="ECO:0007669"/>
    <property type="project" value="TreeGrafter"/>
</dbReference>
<proteinExistence type="predicted"/>
<dbReference type="InterPro" id="IPR017163">
    <property type="entry name" value="PIno-4-P-5_kinase_pln"/>
</dbReference>
<sequence length="804" mass="91027">MSDPVATVVDVPRGLNLADRTKSVDAISSRDFSSLSVNGEVPHRFSESPSFRIGELFLTNGESYFGSLLGNVPEGKGKYVWSDGCIYEGEWRRGIRSGVGKIQWPSGAAYEGEFSGGYMHGAGSYIGANNITYRGRWRLNLKHGLGYQVYPNGDVCEGSWLQGTPEGPGKYTWANGNVYMGNMKGGKMTGKGTFTWVNGDSFEGSWLNGMMHGFGVYTWNDGGCYVGTWSHGVKDGKGSFYPSGSRFPSVQERYLNALRKRGLLPDMRKQNQAHIRHASSVGMRSMKAGRDQRSHRDSSENVSLERRWSLEVSIEQVMGHDSSIESSEFDGSSLPPILEREYMQGVLISEIVLNDDFSSMSRRAKRKQKKFVREIKRPGETILKGHRSYDLMLSLQLGIRYTVGKITPVQRREVRASDFGSRASFWMHFPKDGSQLTPPHHSDDFKWKDYCPMVFRNLREMFKIDAADYMMSICGNDGLRELSSPGKSGSIFFLSHDDRFMIKTLRKSEVQVLLKMLPDYHHHVRTYENTLITKFFGLHRIKPTSGQKFRFVVMGNMFCTELRIHRRFDLKGSSLGRSSEKIEIDENTTLKDLDLNYSFYLEPTWRESLLKQIETDSKFLEAQHIMDYSLLLGVHYRAPQHLRPFTSLQKNEGLGVLAEEDTIDDETYPQGLVLIPRGEDDGSVVVGPHIRGSRLKASGDEEVDLLLPGTARLQIQLGVNLPARAEQTTEDEAGKKKFNETYDVVLYLGIIDILQEYNISKKIEHAYKAFQFDSLSISAVDPTFYSRRFLEFIQKAFPPNAVTL</sequence>
<keyword evidence="2" id="KW-0677">Repeat</keyword>
<dbReference type="SMART" id="SM00698">
    <property type="entry name" value="MORN"/>
    <property type="match status" value="8"/>
</dbReference>
<dbReference type="AlphaFoldDB" id="A0AAV0PER4"/>
<dbReference type="PANTHER" id="PTHR23086">
    <property type="entry name" value="PHOSPHATIDYLINOSITOL-4-PHOSPHATE 5-KINASE"/>
    <property type="match status" value="1"/>
</dbReference>
<keyword evidence="3 6" id="KW-0547">Nucleotide-binding</keyword>
<protein>
    <recommendedName>
        <fullName evidence="6">Phosphatidylinositol 4-phosphate 5-kinase</fullName>
        <ecNumber evidence="6">2.7.1.68</ecNumber>
    </recommendedName>
</protein>
<dbReference type="InterPro" id="IPR023610">
    <property type="entry name" value="PInositol-4/5-P-5/4-kinase"/>
</dbReference>
<dbReference type="SMART" id="SM00330">
    <property type="entry name" value="PIPKc"/>
    <property type="match status" value="1"/>
</dbReference>
<feature type="compositionally biased region" description="Basic and acidic residues" evidence="7">
    <location>
        <begin position="288"/>
        <end position="300"/>
    </location>
</feature>
<dbReference type="InterPro" id="IPR027483">
    <property type="entry name" value="PInositol-4-P-4/5-kinase_C_sf"/>
</dbReference>
<dbReference type="Gene3D" id="2.20.110.10">
    <property type="entry name" value="Histone H3 K4-specific methyltransferase SET7/9 N-terminal domain"/>
    <property type="match status" value="3"/>
</dbReference>
<reference evidence="9" key="1">
    <citation type="submission" date="2022-08" db="EMBL/GenBank/DDBJ databases">
        <authorList>
            <person name="Gutierrez-Valencia J."/>
        </authorList>
    </citation>
    <scope>NUCLEOTIDE SEQUENCE</scope>
</reference>
<evidence type="ECO:0000256" key="5">
    <source>
        <dbReference type="ARBA" id="ARBA00022840"/>
    </source>
</evidence>
<keyword evidence="5 6" id="KW-0067">ATP-binding</keyword>
<dbReference type="PANTHER" id="PTHR23086:SF8">
    <property type="entry name" value="PHOSPHATIDYLINOSITOL 5-PHOSPHATE 4-KINASE, ISOFORM A"/>
    <property type="match status" value="1"/>
</dbReference>
<evidence type="ECO:0000256" key="2">
    <source>
        <dbReference type="ARBA" id="ARBA00022737"/>
    </source>
</evidence>
<evidence type="ECO:0000313" key="9">
    <source>
        <dbReference type="EMBL" id="CAI0469375.1"/>
    </source>
</evidence>
<dbReference type="CDD" id="cd17302">
    <property type="entry name" value="PIPKc_AtPIP5K_like"/>
    <property type="match status" value="1"/>
</dbReference>
<dbReference type="GO" id="GO:0046854">
    <property type="term" value="P:phosphatidylinositol phosphate biosynthetic process"/>
    <property type="evidence" value="ECO:0007669"/>
    <property type="project" value="TreeGrafter"/>
</dbReference>
<feature type="domain" description="PIPK" evidence="8">
    <location>
        <begin position="385"/>
        <end position="797"/>
    </location>
</feature>